<name>A0A5C8Z631_9ACTN</name>
<evidence type="ECO:0000313" key="1">
    <source>
        <dbReference type="EMBL" id="TXR52591.1"/>
    </source>
</evidence>
<protein>
    <recommendedName>
        <fullName evidence="3">Polyketide cyclase / dehydrase and lipid transport</fullName>
    </recommendedName>
</protein>
<dbReference type="EMBL" id="VKAC01000013">
    <property type="protein sequence ID" value="TXR52591.1"/>
    <property type="molecule type" value="Genomic_DNA"/>
</dbReference>
<keyword evidence="2" id="KW-1185">Reference proteome</keyword>
<accession>A0A5C8Z631</accession>
<gene>
    <name evidence="1" type="ORF">FMM08_19350</name>
</gene>
<organism evidence="1 2">
    <name type="scientific">Quadrisphaera setariae</name>
    <dbReference type="NCBI Taxonomy" id="2593304"/>
    <lineage>
        <taxon>Bacteria</taxon>
        <taxon>Bacillati</taxon>
        <taxon>Actinomycetota</taxon>
        <taxon>Actinomycetes</taxon>
        <taxon>Kineosporiales</taxon>
        <taxon>Kineosporiaceae</taxon>
        <taxon>Quadrisphaera</taxon>
    </lineage>
</organism>
<dbReference type="SUPFAM" id="SSF55961">
    <property type="entry name" value="Bet v1-like"/>
    <property type="match status" value="1"/>
</dbReference>
<evidence type="ECO:0000313" key="2">
    <source>
        <dbReference type="Proteomes" id="UP000321234"/>
    </source>
</evidence>
<sequence>MTTMALRPAPPITRERTSTAPPAAVHDLLVDVSSWPLWSPHVVRTDPATGRVHPGWRGRVKPWFGPATTMEVTEVLPGGGMRWRTRALGHELRYAQLVSPAPGGGSRVVFTATVHGPLGPLLQRLAAPLSGFGQQRRLERLVLLAERTAP</sequence>
<proteinExistence type="predicted"/>
<dbReference type="AlphaFoldDB" id="A0A5C8Z631"/>
<dbReference type="Gene3D" id="3.30.530.20">
    <property type="match status" value="1"/>
</dbReference>
<evidence type="ECO:0008006" key="3">
    <source>
        <dbReference type="Google" id="ProtNLM"/>
    </source>
</evidence>
<dbReference type="InterPro" id="IPR019587">
    <property type="entry name" value="Polyketide_cyclase/dehydratase"/>
</dbReference>
<reference evidence="1 2" key="1">
    <citation type="submission" date="2019-07" db="EMBL/GenBank/DDBJ databases">
        <title>Quadrisphaera sp. strain DD2A genome sequencing and assembly.</title>
        <authorList>
            <person name="Kim I."/>
        </authorList>
    </citation>
    <scope>NUCLEOTIDE SEQUENCE [LARGE SCALE GENOMIC DNA]</scope>
    <source>
        <strain evidence="1 2">DD2A</strain>
    </source>
</reference>
<dbReference type="OrthoDB" id="3364858at2"/>
<dbReference type="InterPro" id="IPR023393">
    <property type="entry name" value="START-like_dom_sf"/>
</dbReference>
<dbReference type="Pfam" id="PF10604">
    <property type="entry name" value="Polyketide_cyc2"/>
    <property type="match status" value="1"/>
</dbReference>
<dbReference type="Proteomes" id="UP000321234">
    <property type="component" value="Unassembled WGS sequence"/>
</dbReference>
<comment type="caution">
    <text evidence="1">The sequence shown here is derived from an EMBL/GenBank/DDBJ whole genome shotgun (WGS) entry which is preliminary data.</text>
</comment>